<accession>A0ABY5T396</accession>
<reference evidence="1" key="1">
    <citation type="submission" date="2022-07" db="EMBL/GenBank/DDBJ databases">
        <authorList>
            <person name="Nishijima S."/>
        </authorList>
    </citation>
    <scope>NUCLEOTIDE SEQUENCE</scope>
    <source>
        <strain evidence="1">1827_77749</strain>
    </source>
</reference>
<sequence length="117" mass="12821">MGIVLCTKKKFRDKTNRSKIYNVGETLEVSDLDRVNDLVSRGICVITAINEEKKREDKSEVVNVSGKDYALLDVKTALEAIGSPVAQNAGVKGVSNAVAKLNEEQVESLVVELEKEK</sequence>
<dbReference type="Proteomes" id="UP001160508">
    <property type="component" value="Segment"/>
</dbReference>
<organism evidence="1 2">
    <name type="scientific">Bacteriophage sp</name>
    <dbReference type="NCBI Taxonomy" id="38018"/>
    <lineage>
        <taxon>Viruses</taxon>
    </lineage>
</organism>
<keyword evidence="2" id="KW-1185">Reference proteome</keyword>
<proteinExistence type="predicted"/>
<evidence type="ECO:0000313" key="2">
    <source>
        <dbReference type="Proteomes" id="UP001160508"/>
    </source>
</evidence>
<dbReference type="EMBL" id="OP031061">
    <property type="protein sequence ID" value="UVN06061.1"/>
    <property type="molecule type" value="Genomic_DNA"/>
</dbReference>
<evidence type="ECO:0000313" key="1">
    <source>
        <dbReference type="EMBL" id="UVN06061.1"/>
    </source>
</evidence>
<protein>
    <submittedName>
        <fullName evidence="1">Uncharacterized protein</fullName>
    </submittedName>
</protein>
<name>A0ABY5T396_9VIRU</name>